<comment type="caution">
    <text evidence="1">The sequence shown here is derived from an EMBL/GenBank/DDBJ whole genome shotgun (WGS) entry which is preliminary data.</text>
</comment>
<keyword evidence="2" id="KW-1185">Reference proteome</keyword>
<dbReference type="AlphaFoldDB" id="A0A552UXC7"/>
<dbReference type="EMBL" id="VJVZ01000011">
    <property type="protein sequence ID" value="TRW22852.1"/>
    <property type="molecule type" value="Genomic_DNA"/>
</dbReference>
<reference evidence="1 2" key="1">
    <citation type="submission" date="2019-07" db="EMBL/GenBank/DDBJ databases">
        <title>Flavobacterium sp. nov., isolated from glacier ice.</title>
        <authorList>
            <person name="Liu Q."/>
            <person name="Xin Y.-H."/>
        </authorList>
    </citation>
    <scope>NUCLEOTIDE SEQUENCE [LARGE SCALE GENOMIC DNA]</scope>
    <source>
        <strain evidence="1 2">ZT4R6</strain>
    </source>
</reference>
<dbReference type="RefSeq" id="WP_143374516.1">
    <property type="nucleotide sequence ID" value="NZ_VJVZ01000011.1"/>
</dbReference>
<gene>
    <name evidence="1" type="ORF">FMM05_16495</name>
</gene>
<protein>
    <submittedName>
        <fullName evidence="1">Uncharacterized protein</fullName>
    </submittedName>
</protein>
<evidence type="ECO:0000313" key="1">
    <source>
        <dbReference type="EMBL" id="TRW22852.1"/>
    </source>
</evidence>
<name>A0A552UXC7_9FLAO</name>
<proteinExistence type="predicted"/>
<organism evidence="1 2">
    <name type="scientific">Flavobacterium zepuense</name>
    <dbReference type="NCBI Taxonomy" id="2593302"/>
    <lineage>
        <taxon>Bacteria</taxon>
        <taxon>Pseudomonadati</taxon>
        <taxon>Bacteroidota</taxon>
        <taxon>Flavobacteriia</taxon>
        <taxon>Flavobacteriales</taxon>
        <taxon>Flavobacteriaceae</taxon>
        <taxon>Flavobacterium</taxon>
    </lineage>
</organism>
<accession>A0A552UXC7</accession>
<dbReference type="Proteomes" id="UP000320643">
    <property type="component" value="Unassembled WGS sequence"/>
</dbReference>
<dbReference type="OrthoDB" id="771468at2"/>
<evidence type="ECO:0000313" key="2">
    <source>
        <dbReference type="Proteomes" id="UP000320643"/>
    </source>
</evidence>
<sequence>MMKNFSDPWNFHNSDKGLISPNGLYKVIYHNLNEIAMGAPLGGKCFLEIGENQKFKINDWCAGPPVWDVSGHYLAIPVWMKVAFRGTIQKMGVLDLNTLELTIFSKTFKVLDLHSFDGKIIKAINSPVFKPADVIFNIENEKKEKMVKLIESS</sequence>